<dbReference type="EMBL" id="KI392596">
    <property type="protein sequence ID" value="ERN12900.1"/>
    <property type="molecule type" value="Genomic_DNA"/>
</dbReference>
<gene>
    <name evidence="3" type="ORF">AMTR_s00050p00185440</name>
</gene>
<dbReference type="NCBIfam" id="TIGR00756">
    <property type="entry name" value="PPR"/>
    <property type="match status" value="2"/>
</dbReference>
<dbReference type="HOGENOM" id="CLU_002706_0_3_1"/>
<dbReference type="AlphaFoldDB" id="W1PZ98"/>
<dbReference type="Proteomes" id="UP000017836">
    <property type="component" value="Unassembled WGS sequence"/>
</dbReference>
<feature type="repeat" description="PPR" evidence="2">
    <location>
        <begin position="134"/>
        <end position="164"/>
    </location>
</feature>
<dbReference type="InterPro" id="IPR011990">
    <property type="entry name" value="TPR-like_helical_dom_sf"/>
</dbReference>
<dbReference type="eggNOG" id="KOG4197">
    <property type="taxonomic scope" value="Eukaryota"/>
</dbReference>
<dbReference type="Pfam" id="PF01535">
    <property type="entry name" value="PPR"/>
    <property type="match status" value="1"/>
</dbReference>
<dbReference type="InterPro" id="IPR002885">
    <property type="entry name" value="PPR_rpt"/>
</dbReference>
<dbReference type="Pfam" id="PF13041">
    <property type="entry name" value="PPR_2"/>
    <property type="match status" value="2"/>
</dbReference>
<dbReference type="PANTHER" id="PTHR47926:SF347">
    <property type="entry name" value="PENTATRICOPEPTIDE REPEAT-CONTAINING PROTEIN"/>
    <property type="match status" value="1"/>
</dbReference>
<dbReference type="Gramene" id="ERN12900">
    <property type="protein sequence ID" value="ERN12900"/>
    <property type="gene ID" value="AMTR_s00050p00185440"/>
</dbReference>
<dbReference type="STRING" id="13333.W1PZ98"/>
<evidence type="ECO:0000313" key="4">
    <source>
        <dbReference type="Proteomes" id="UP000017836"/>
    </source>
</evidence>
<dbReference type="PANTHER" id="PTHR47926">
    <property type="entry name" value="PENTATRICOPEPTIDE REPEAT-CONTAINING PROTEIN"/>
    <property type="match status" value="1"/>
</dbReference>
<evidence type="ECO:0000256" key="2">
    <source>
        <dbReference type="PROSITE-ProRule" id="PRU00708"/>
    </source>
</evidence>
<keyword evidence="1" id="KW-0677">Repeat</keyword>
<name>W1PZ98_AMBTC</name>
<dbReference type="PROSITE" id="PS51375">
    <property type="entry name" value="PPR"/>
    <property type="match status" value="3"/>
</dbReference>
<sequence>MYNCSILNKTRTHSLKAFLHSLSTSSKNPTKFRLDFITLCSEGQLKEALSKFQPKTGSDQTIFSLQKNPTSFSLLLQGCVPLQSIALGKQLHSIIVTGGLSSDRFLCNHLLNMYTKCQSLDFALQVFERMGSPNTMSFNILINGFSQKGELCLSLKLFDKMPEKNLASWNAVISGLTQHGFHENGLHYFSEMRNSGLIPDQFTLGSALKGCSGIRALKLGQQIHGNTVKLGFQSNLFVGSSLSHMYMKCGVLDEGERVFRAMPIHNVVSCNTIIAGQAQNGQSDRALDYFKMMKASGLMPDRVTFVSVISSCAELATLGQGQQAHCQATKAGRLQTKWILFFGAP</sequence>
<dbReference type="GO" id="GO:0009451">
    <property type="term" value="P:RNA modification"/>
    <property type="evidence" value="ECO:0007669"/>
    <property type="project" value="InterPro"/>
</dbReference>
<feature type="repeat" description="PPR" evidence="2">
    <location>
        <begin position="165"/>
        <end position="199"/>
    </location>
</feature>
<dbReference type="InterPro" id="IPR046960">
    <property type="entry name" value="PPR_At4g14850-like_plant"/>
</dbReference>
<feature type="repeat" description="PPR" evidence="2">
    <location>
        <begin position="266"/>
        <end position="300"/>
    </location>
</feature>
<proteinExistence type="predicted"/>
<organism evidence="3 4">
    <name type="scientific">Amborella trichopoda</name>
    <dbReference type="NCBI Taxonomy" id="13333"/>
    <lineage>
        <taxon>Eukaryota</taxon>
        <taxon>Viridiplantae</taxon>
        <taxon>Streptophyta</taxon>
        <taxon>Embryophyta</taxon>
        <taxon>Tracheophyta</taxon>
        <taxon>Spermatophyta</taxon>
        <taxon>Magnoliopsida</taxon>
        <taxon>Amborellales</taxon>
        <taxon>Amborellaceae</taxon>
        <taxon>Amborella</taxon>
    </lineage>
</organism>
<evidence type="ECO:0008006" key="5">
    <source>
        <dbReference type="Google" id="ProtNLM"/>
    </source>
</evidence>
<keyword evidence="4" id="KW-1185">Reference proteome</keyword>
<dbReference type="Pfam" id="PF12854">
    <property type="entry name" value="PPR_1"/>
    <property type="match status" value="1"/>
</dbReference>
<reference evidence="4" key="1">
    <citation type="journal article" date="2013" name="Science">
        <title>The Amborella genome and the evolution of flowering plants.</title>
        <authorList>
            <consortium name="Amborella Genome Project"/>
        </authorList>
    </citation>
    <scope>NUCLEOTIDE SEQUENCE [LARGE SCALE GENOMIC DNA]</scope>
</reference>
<dbReference type="FunFam" id="1.25.40.10:FF:000073">
    <property type="entry name" value="Pentatricopeptide repeat-containing protein chloroplastic"/>
    <property type="match status" value="1"/>
</dbReference>
<dbReference type="OMA" id="CIVSWTE"/>
<evidence type="ECO:0000313" key="3">
    <source>
        <dbReference type="EMBL" id="ERN12900.1"/>
    </source>
</evidence>
<dbReference type="GO" id="GO:0003723">
    <property type="term" value="F:RNA binding"/>
    <property type="evidence" value="ECO:0007669"/>
    <property type="project" value="InterPro"/>
</dbReference>
<evidence type="ECO:0000256" key="1">
    <source>
        <dbReference type="ARBA" id="ARBA00022737"/>
    </source>
</evidence>
<dbReference type="FunFam" id="1.25.40.10:FF:000442">
    <property type="entry name" value="Pentatricopeptide repeat-containing protein At3g49710"/>
    <property type="match status" value="1"/>
</dbReference>
<dbReference type="Gene3D" id="1.25.40.10">
    <property type="entry name" value="Tetratricopeptide repeat domain"/>
    <property type="match status" value="2"/>
</dbReference>
<accession>W1PZ98</accession>
<protein>
    <recommendedName>
        <fullName evidence="5">Pentatricopeptide repeat-containing protein</fullName>
    </recommendedName>
</protein>